<sequence length="275" mass="32235">MINERTINLAVNAVFHAREGFRLKYDDDKKRITVYETTLDPTTFSTEEKEAARFLLLSFTTKKDETEVIWIDVLRKTERLSGKRILDNVYEVANLLNIPEICLVDKANIEFDIEVLSFDQGSSLESRKRIVRKEEEEKTGKLCWHTMIVKTIPLSPLLILCGEPSYYAAEGFLAKDQVEINEYNKSQVEMTMREIATSPKWPICNMEIQEKEMSCLDPYWDLPVRVFFQDVKSALRKNTIPEGIRFEFVKTFIEDLVECEFIKHNEYSTLHRLKK</sequence>
<protein>
    <submittedName>
        <fullName evidence="1">Uncharacterized protein</fullName>
    </submittedName>
</protein>
<evidence type="ECO:0000313" key="1">
    <source>
        <dbReference type="EMBL" id="QHT87146.1"/>
    </source>
</evidence>
<reference evidence="1" key="1">
    <citation type="journal article" date="2020" name="Nature">
        <title>Giant virus diversity and host interactions through global metagenomics.</title>
        <authorList>
            <person name="Schulz F."/>
            <person name="Roux S."/>
            <person name="Paez-Espino D."/>
            <person name="Jungbluth S."/>
            <person name="Walsh D.A."/>
            <person name="Denef V.J."/>
            <person name="McMahon K.D."/>
            <person name="Konstantinidis K.T."/>
            <person name="Eloe-Fadrosh E.A."/>
            <person name="Kyrpides N.C."/>
            <person name="Woyke T."/>
        </authorList>
    </citation>
    <scope>NUCLEOTIDE SEQUENCE</scope>
    <source>
        <strain evidence="1">GVMAG-M-3300023184-190</strain>
    </source>
</reference>
<organism evidence="1">
    <name type="scientific">viral metagenome</name>
    <dbReference type="NCBI Taxonomy" id="1070528"/>
    <lineage>
        <taxon>unclassified sequences</taxon>
        <taxon>metagenomes</taxon>
        <taxon>organismal metagenomes</taxon>
    </lineage>
</organism>
<dbReference type="EMBL" id="MN740084">
    <property type="protein sequence ID" value="QHT87146.1"/>
    <property type="molecule type" value="Genomic_DNA"/>
</dbReference>
<proteinExistence type="predicted"/>
<name>A0A6C0I460_9ZZZZ</name>
<accession>A0A6C0I460</accession>
<dbReference type="AlphaFoldDB" id="A0A6C0I460"/>